<accession>A0A6N4SRI8</accession>
<sequence>MKQATAYLFVFMFIGTLGIESSAQDYQFSQFYANILYLNPAFAGSAHKNRVILHQRLQWPALDATYTTSVVSFDHYFANTRSGVGTIVSRDIQGGTNISSTDIQLQYSYELSISEKYSFRAGLQAGYVSRNINYSLLTFPDQYNTGGLTSNASTEPYGVDKKNYLDLSSGGVFYSDKFWVGLAYSHMNTPNQSFYGESSPLPSKYSLTGGYKFLISKNGHANALTEKGKSYLIPTAQYKSQGKSDQLDLGAYALLNNTMLGVWYRGIPIKNYSKKIMNNESVVVLIGYKFKQLSLGYSYDFTVSKLTTAKTGGAHEFNLTFLFGNPKSRNKPLRRIPCPEFD</sequence>
<dbReference type="RefSeq" id="WP_011585075.1">
    <property type="nucleotide sequence ID" value="NC_008255.1"/>
</dbReference>
<dbReference type="AlphaFoldDB" id="A0A6N4SRI8"/>
<dbReference type="InterPro" id="IPR019861">
    <property type="entry name" value="PorP/SprF_Bacteroidetes"/>
</dbReference>
<protein>
    <recommendedName>
        <fullName evidence="3">Bacteroidetes-specific membrane protein</fullName>
    </recommendedName>
</protein>
<reference evidence="1 2" key="1">
    <citation type="journal article" date="2007" name="Appl. Environ. Microbiol.">
        <title>Genome sequence of the cellulolytic gliding bacterium Cytophaga hutchinsonii.</title>
        <authorList>
            <person name="Xie G."/>
            <person name="Bruce D.C."/>
            <person name="Challacombe J.F."/>
            <person name="Chertkov O."/>
            <person name="Detter J.C."/>
            <person name="Gilna P."/>
            <person name="Han C.S."/>
            <person name="Lucas S."/>
            <person name="Misra M."/>
            <person name="Myers G.L."/>
            <person name="Richardson P."/>
            <person name="Tapia R."/>
            <person name="Thayer N."/>
            <person name="Thompson L.S."/>
            <person name="Brettin T.S."/>
            <person name="Henrissat B."/>
            <person name="Wilson D.B."/>
            <person name="McBride M.J."/>
        </authorList>
    </citation>
    <scope>NUCLEOTIDE SEQUENCE [LARGE SCALE GENOMIC DNA]</scope>
    <source>
        <strain evidence="2">ATCC 33406 / DSM 1761 / CIP 103989 / NBRC 15051 / NCIMB 9469 / D465</strain>
    </source>
</reference>
<dbReference type="EMBL" id="CP000383">
    <property type="protein sequence ID" value="ABG58958.1"/>
    <property type="molecule type" value="Genomic_DNA"/>
</dbReference>
<dbReference type="OrthoDB" id="1186563at2"/>
<dbReference type="NCBIfam" id="TIGR03519">
    <property type="entry name" value="T9SS_PorP_fam"/>
    <property type="match status" value="1"/>
</dbReference>
<evidence type="ECO:0000313" key="2">
    <source>
        <dbReference type="Proteomes" id="UP000001822"/>
    </source>
</evidence>
<gene>
    <name evidence="1" type="ordered locus">CHU_1690</name>
</gene>
<name>A0A6N4SRI8_CYTH3</name>
<dbReference type="KEGG" id="chu:CHU_1690"/>
<organism evidence="1 2">
    <name type="scientific">Cytophaga hutchinsonii (strain ATCC 33406 / DSM 1761 / CIP 103989 / NBRC 15051 / NCIMB 9469 / D465)</name>
    <dbReference type="NCBI Taxonomy" id="269798"/>
    <lineage>
        <taxon>Bacteria</taxon>
        <taxon>Pseudomonadati</taxon>
        <taxon>Bacteroidota</taxon>
        <taxon>Cytophagia</taxon>
        <taxon>Cytophagales</taxon>
        <taxon>Cytophagaceae</taxon>
        <taxon>Cytophaga</taxon>
    </lineage>
</organism>
<dbReference type="Proteomes" id="UP000001822">
    <property type="component" value="Chromosome"/>
</dbReference>
<evidence type="ECO:0000313" key="1">
    <source>
        <dbReference type="EMBL" id="ABG58958.1"/>
    </source>
</evidence>
<evidence type="ECO:0008006" key="3">
    <source>
        <dbReference type="Google" id="ProtNLM"/>
    </source>
</evidence>
<keyword evidence="2" id="KW-1185">Reference proteome</keyword>
<proteinExistence type="predicted"/>
<dbReference type="Pfam" id="PF11751">
    <property type="entry name" value="PorP_SprF"/>
    <property type="match status" value="1"/>
</dbReference>